<evidence type="ECO:0000256" key="1">
    <source>
        <dbReference type="ARBA" id="ARBA00008439"/>
    </source>
</evidence>
<feature type="compositionally biased region" description="Acidic residues" evidence="3">
    <location>
        <begin position="79"/>
        <end position="88"/>
    </location>
</feature>
<dbReference type="AlphaFoldDB" id="A0A6N3BRX6"/>
<evidence type="ECO:0000256" key="2">
    <source>
        <dbReference type="HAMAP-Rule" id="MF_01448"/>
    </source>
</evidence>
<dbReference type="EMBL" id="CACRTR010000007">
    <property type="protein sequence ID" value="VYU05944.1"/>
    <property type="molecule type" value="Genomic_DNA"/>
</dbReference>
<dbReference type="PANTHER" id="PTHR40066:SF1">
    <property type="entry name" value="UPF0473 PROTEIN CBO2561_CLC_2432"/>
    <property type="match status" value="1"/>
</dbReference>
<dbReference type="HAMAP" id="MF_01448">
    <property type="entry name" value="UPF0473"/>
    <property type="match status" value="1"/>
</dbReference>
<reference evidence="4" key="1">
    <citation type="submission" date="2019-11" db="EMBL/GenBank/DDBJ databases">
        <authorList>
            <person name="Feng L."/>
        </authorList>
    </citation>
    <scope>NUCLEOTIDE SEQUENCE</scope>
    <source>
        <strain evidence="4">ElimosumLFYP34</strain>
    </source>
</reference>
<dbReference type="Pfam" id="PF06949">
    <property type="entry name" value="DUF1292"/>
    <property type="match status" value="1"/>
</dbReference>
<evidence type="ECO:0000313" key="4">
    <source>
        <dbReference type="EMBL" id="VYU05944.1"/>
    </source>
</evidence>
<evidence type="ECO:0000256" key="3">
    <source>
        <dbReference type="SAM" id="MobiDB-lite"/>
    </source>
</evidence>
<name>A0A6N3BRX6_EUBLI</name>
<comment type="similarity">
    <text evidence="1 2">Belongs to the UPF0473 family.</text>
</comment>
<feature type="region of interest" description="Disordered" evidence="3">
    <location>
        <begin position="79"/>
        <end position="100"/>
    </location>
</feature>
<dbReference type="InterPro" id="IPR009711">
    <property type="entry name" value="UPF0473"/>
</dbReference>
<accession>A0A6N3BRX6</accession>
<proteinExistence type="inferred from homology"/>
<sequence>MEDNKITLLDEDGVERVFELVISFDIEDKTYVLLAESEESEDVFPFVIREDENGEETLYPVESEEEFALIEQTYEQLMEEDDDDDEECGCGCGCGGDHQE</sequence>
<organism evidence="4">
    <name type="scientific">Eubacterium limosum</name>
    <dbReference type="NCBI Taxonomy" id="1736"/>
    <lineage>
        <taxon>Bacteria</taxon>
        <taxon>Bacillati</taxon>
        <taxon>Bacillota</taxon>
        <taxon>Clostridia</taxon>
        <taxon>Eubacteriales</taxon>
        <taxon>Eubacteriaceae</taxon>
        <taxon>Eubacterium</taxon>
    </lineage>
</organism>
<protein>
    <recommendedName>
        <fullName evidence="2">UPF0473 protein ELLFYP34_02577</fullName>
    </recommendedName>
</protein>
<dbReference type="PANTHER" id="PTHR40066">
    <property type="entry name" value="UPF0473 PROTEIN CBO2561/CLC_2432"/>
    <property type="match status" value="1"/>
</dbReference>
<gene>
    <name evidence="4" type="ORF">ELLFYP34_02577</name>
</gene>